<dbReference type="Pfam" id="PF13976">
    <property type="entry name" value="gag_pre-integrs"/>
    <property type="match status" value="1"/>
</dbReference>
<dbReference type="GO" id="GO:0015074">
    <property type="term" value="P:DNA integration"/>
    <property type="evidence" value="ECO:0007669"/>
    <property type="project" value="InterPro"/>
</dbReference>
<feature type="region of interest" description="Disordered" evidence="1">
    <location>
        <begin position="411"/>
        <end position="433"/>
    </location>
</feature>
<feature type="domain" description="Integrase catalytic" evidence="3">
    <location>
        <begin position="206"/>
        <end position="311"/>
    </location>
</feature>
<keyword evidence="2" id="KW-0472">Membrane</keyword>
<dbReference type="Proteomes" id="UP001188597">
    <property type="component" value="Unassembled WGS sequence"/>
</dbReference>
<keyword evidence="2" id="KW-1133">Transmembrane helix</keyword>
<dbReference type="InterPro" id="IPR027858">
    <property type="entry name" value="BRAWNIN"/>
</dbReference>
<organism evidence="4 5">
    <name type="scientific">Escallonia herrerae</name>
    <dbReference type="NCBI Taxonomy" id="1293975"/>
    <lineage>
        <taxon>Eukaryota</taxon>
        <taxon>Viridiplantae</taxon>
        <taxon>Streptophyta</taxon>
        <taxon>Embryophyta</taxon>
        <taxon>Tracheophyta</taxon>
        <taxon>Spermatophyta</taxon>
        <taxon>Magnoliopsida</taxon>
        <taxon>eudicotyledons</taxon>
        <taxon>Gunneridae</taxon>
        <taxon>Pentapetalae</taxon>
        <taxon>asterids</taxon>
        <taxon>campanulids</taxon>
        <taxon>Escalloniales</taxon>
        <taxon>Escalloniaceae</taxon>
        <taxon>Escallonia</taxon>
    </lineage>
</organism>
<dbReference type="PROSITE" id="PS50994">
    <property type="entry name" value="INTEGRASE"/>
    <property type="match status" value="1"/>
</dbReference>
<evidence type="ECO:0000259" key="3">
    <source>
        <dbReference type="PROSITE" id="PS50994"/>
    </source>
</evidence>
<dbReference type="Gene3D" id="3.30.420.10">
    <property type="entry name" value="Ribonuclease H-like superfamily/Ribonuclease H"/>
    <property type="match status" value="1"/>
</dbReference>
<gene>
    <name evidence="4" type="ORF">RJ639_034119</name>
</gene>
<dbReference type="SUPFAM" id="SSF53098">
    <property type="entry name" value="Ribonuclease H-like"/>
    <property type="match status" value="1"/>
</dbReference>
<protein>
    <recommendedName>
        <fullName evidence="3">Integrase catalytic domain-containing protein</fullName>
    </recommendedName>
</protein>
<dbReference type="InterPro" id="IPR001584">
    <property type="entry name" value="Integrase_cat-core"/>
</dbReference>
<dbReference type="Pfam" id="PF14990">
    <property type="entry name" value="DUF4516"/>
    <property type="match status" value="1"/>
</dbReference>
<feature type="transmembrane region" description="Helical" evidence="2">
    <location>
        <begin position="16"/>
        <end position="38"/>
    </location>
</feature>
<dbReference type="PANTHER" id="PTHR42648">
    <property type="entry name" value="TRANSPOSASE, PUTATIVE-RELATED"/>
    <property type="match status" value="1"/>
</dbReference>
<comment type="caution">
    <text evidence="4">The sequence shown here is derived from an EMBL/GenBank/DDBJ whole genome shotgun (WGS) entry which is preliminary data.</text>
</comment>
<dbReference type="GO" id="GO:0005739">
    <property type="term" value="C:mitochondrion"/>
    <property type="evidence" value="ECO:0007669"/>
    <property type="project" value="GOC"/>
</dbReference>
<evidence type="ECO:0000313" key="4">
    <source>
        <dbReference type="EMBL" id="KAK3033955.1"/>
    </source>
</evidence>
<keyword evidence="5" id="KW-1185">Reference proteome</keyword>
<evidence type="ECO:0000256" key="2">
    <source>
        <dbReference type="SAM" id="Phobius"/>
    </source>
</evidence>
<dbReference type="Pfam" id="PF25597">
    <property type="entry name" value="SH3_retrovirus"/>
    <property type="match status" value="1"/>
</dbReference>
<dbReference type="InterPro" id="IPR036397">
    <property type="entry name" value="RNaseH_sf"/>
</dbReference>
<proteinExistence type="predicted"/>
<evidence type="ECO:0000313" key="5">
    <source>
        <dbReference type="Proteomes" id="UP001188597"/>
    </source>
</evidence>
<dbReference type="PANTHER" id="PTHR42648:SF28">
    <property type="entry name" value="TRANSPOSON-ENCODED PROTEIN WITH RIBONUCLEASE H-LIKE AND RETROVIRUS ZINC FINGER-LIKE DOMAINS"/>
    <property type="match status" value="1"/>
</dbReference>
<dbReference type="InterPro" id="IPR025724">
    <property type="entry name" value="GAG-pre-integrase_dom"/>
</dbReference>
<accession>A0AA88X0X4</accession>
<dbReference type="InterPro" id="IPR057670">
    <property type="entry name" value="SH3_retrovirus"/>
</dbReference>
<reference evidence="4" key="1">
    <citation type="submission" date="2022-12" db="EMBL/GenBank/DDBJ databases">
        <title>Draft genome assemblies for two species of Escallonia (Escalloniales).</title>
        <authorList>
            <person name="Chanderbali A."/>
            <person name="Dervinis C."/>
            <person name="Anghel I."/>
            <person name="Soltis D."/>
            <person name="Soltis P."/>
            <person name="Zapata F."/>
        </authorList>
    </citation>
    <scope>NUCLEOTIDE SEQUENCE</scope>
    <source>
        <strain evidence="4">UCBG64.0493</strain>
        <tissue evidence="4">Leaf</tissue>
    </source>
</reference>
<dbReference type="InterPro" id="IPR039537">
    <property type="entry name" value="Retrotran_Ty1/copia-like"/>
</dbReference>
<dbReference type="GO" id="GO:0003676">
    <property type="term" value="F:nucleic acid binding"/>
    <property type="evidence" value="ECO:0007669"/>
    <property type="project" value="InterPro"/>
</dbReference>
<feature type="compositionally biased region" description="Basic and acidic residues" evidence="1">
    <location>
        <begin position="422"/>
        <end position="433"/>
    </location>
</feature>
<dbReference type="GO" id="GO:0034551">
    <property type="term" value="P:mitochondrial respiratory chain complex III assembly"/>
    <property type="evidence" value="ECO:0007669"/>
    <property type="project" value="InterPro"/>
</dbReference>
<evidence type="ECO:0000256" key="1">
    <source>
        <dbReference type="SAM" id="MobiDB-lite"/>
    </source>
</evidence>
<sequence length="433" mass="48674">MNQKFGGKQPTGTPSLVWSCVVVVASLLTGASVVHNFFKPDLRQLVFQPADNNKNNKGDTCATDDLVDFPKEDKVTADAFFGNLVVDSGEISAVTVINNLNSAISGCEHQCSYRAVGGVMRIMKGTLVVMKGLKQNSLYLLQGSTVTEAAATTSSSDIDYDITKLWHMRLGHMSERGMDVLRSKTTRKLDFCEHCVFGKQCMVKFSRAVHTTKGTVDYIHSDLWGPSTIPSKGGGRYMLTFIDDFLRKVWVYILKKKSDIFVQWKQFKMMIEKQTGKEIKCLKTDNGMEFCLDEFTEFYKNEGIVRHRTTPEEVWSGKHANYEILRIFGCPAYAHVNDGKLESRAKKCIFLGYANGVKGYRLWCPNSESSRFLISRDVTFDESSMLSKKELIDAGKDAGIREKVELEVRAPESLPIIPTDSHSTEKNEEPQEQ</sequence>
<dbReference type="InterPro" id="IPR012337">
    <property type="entry name" value="RNaseH-like_sf"/>
</dbReference>
<dbReference type="Pfam" id="PF00665">
    <property type="entry name" value="rve"/>
    <property type="match status" value="1"/>
</dbReference>
<name>A0AA88X0X4_9ASTE</name>
<dbReference type="EMBL" id="JAVXUP010000216">
    <property type="protein sequence ID" value="KAK3033955.1"/>
    <property type="molecule type" value="Genomic_DNA"/>
</dbReference>
<dbReference type="AlphaFoldDB" id="A0AA88X0X4"/>
<keyword evidence="2" id="KW-0812">Transmembrane</keyword>